<evidence type="ECO:0000313" key="3">
    <source>
        <dbReference type="Proteomes" id="UP001049176"/>
    </source>
</evidence>
<feature type="compositionally biased region" description="Low complexity" evidence="1">
    <location>
        <begin position="209"/>
        <end position="224"/>
    </location>
</feature>
<feature type="region of interest" description="Disordered" evidence="1">
    <location>
        <begin position="146"/>
        <end position="172"/>
    </location>
</feature>
<dbReference type="AlphaFoldDB" id="A0A9P7RXM3"/>
<dbReference type="EMBL" id="CM032186">
    <property type="protein sequence ID" value="KAG7091297.1"/>
    <property type="molecule type" value="Genomic_DNA"/>
</dbReference>
<comment type="caution">
    <text evidence="2">The sequence shown here is derived from an EMBL/GenBank/DDBJ whole genome shotgun (WGS) entry which is preliminary data.</text>
</comment>
<gene>
    <name evidence="2" type="ORF">E1B28_010343</name>
</gene>
<sequence length="390" mass="42488">MSSLGYPISFEISYLDIMDSQRFDPSQKKRTSSTPLALVKNDAIPSARESGLEEMYAQRFDASFKKKTVPPPLALVKNDAIPSAREGGLEEMDAQRFDASLRKRNVSPPLVPVKNDANAHWSDAIMIPSAREVYMDPFDAQRFHISKKERTSSSSTGQVAPENSTGNMVNVDNQRSQISVEVCQGKVLDSRDSPSSTSSKNLYPDQDETPSGTLSGSSGVVTPGDSSDVSKETTTPTTPATSDSGHSYVKDDIDSESVVQELPSSSTTLSDDNTEVRITDHMLQFGGTTTRTIVRPIPSSPVGSYLSLPSTASKGSFSRPTSPILSSLNCFSSDAFEAEVDRVCEAREKRMAGEGEIKVFVREEINRTREDRLQAPLNELTLNEQPVAQC</sequence>
<accession>A0A9P7RXM3</accession>
<dbReference type="Proteomes" id="UP001049176">
    <property type="component" value="Chromosome 6"/>
</dbReference>
<feature type="region of interest" description="Disordered" evidence="1">
    <location>
        <begin position="185"/>
        <end position="273"/>
    </location>
</feature>
<reference evidence="2" key="1">
    <citation type="journal article" date="2021" name="Genome Biol. Evol.">
        <title>The assembled and annotated genome of the fairy-ring fungus Marasmius oreades.</title>
        <authorList>
            <person name="Hiltunen M."/>
            <person name="Ament-Velasquez S.L."/>
            <person name="Johannesson H."/>
        </authorList>
    </citation>
    <scope>NUCLEOTIDE SEQUENCE</scope>
    <source>
        <strain evidence="2">03SP1</strain>
    </source>
</reference>
<dbReference type="OrthoDB" id="3042126at2759"/>
<proteinExistence type="predicted"/>
<protein>
    <submittedName>
        <fullName evidence="2">Uncharacterized protein</fullName>
    </submittedName>
</protein>
<dbReference type="GeneID" id="66079419"/>
<keyword evidence="3" id="KW-1185">Reference proteome</keyword>
<name>A0A9P7RXM3_9AGAR</name>
<evidence type="ECO:0000313" key="2">
    <source>
        <dbReference type="EMBL" id="KAG7091297.1"/>
    </source>
</evidence>
<dbReference type="RefSeq" id="XP_043007767.1">
    <property type="nucleotide sequence ID" value="XM_043155301.1"/>
</dbReference>
<feature type="compositionally biased region" description="Polar residues" evidence="1">
    <location>
        <begin position="262"/>
        <end position="271"/>
    </location>
</feature>
<dbReference type="KEGG" id="more:E1B28_010343"/>
<organism evidence="2 3">
    <name type="scientific">Marasmius oreades</name>
    <name type="common">fairy-ring Marasmius</name>
    <dbReference type="NCBI Taxonomy" id="181124"/>
    <lineage>
        <taxon>Eukaryota</taxon>
        <taxon>Fungi</taxon>
        <taxon>Dikarya</taxon>
        <taxon>Basidiomycota</taxon>
        <taxon>Agaricomycotina</taxon>
        <taxon>Agaricomycetes</taxon>
        <taxon>Agaricomycetidae</taxon>
        <taxon>Agaricales</taxon>
        <taxon>Marasmiineae</taxon>
        <taxon>Marasmiaceae</taxon>
        <taxon>Marasmius</taxon>
    </lineage>
</organism>
<evidence type="ECO:0000256" key="1">
    <source>
        <dbReference type="SAM" id="MobiDB-lite"/>
    </source>
</evidence>
<feature type="compositionally biased region" description="Polar residues" evidence="1">
    <location>
        <begin position="152"/>
        <end position="172"/>
    </location>
</feature>